<keyword evidence="1" id="KW-0175">Coiled coil</keyword>
<dbReference type="InterPro" id="IPR019704">
    <property type="entry name" value="Flagellar_assmbl_FliX_class2"/>
</dbReference>
<organism evidence="2 3">
    <name type="scientific">Pseudomonas moraviensis</name>
    <dbReference type="NCBI Taxonomy" id="321662"/>
    <lineage>
        <taxon>Bacteria</taxon>
        <taxon>Pseudomonadati</taxon>
        <taxon>Pseudomonadota</taxon>
        <taxon>Gammaproteobacteria</taxon>
        <taxon>Pseudomonadales</taxon>
        <taxon>Pseudomonadaceae</taxon>
        <taxon>Pseudomonas</taxon>
    </lineage>
</organism>
<dbReference type="Proteomes" id="UP000553035">
    <property type="component" value="Unassembled WGS sequence"/>
</dbReference>
<accession>A0A7Y9VUF5</accession>
<sequence>MDNVQNINARFDALKGAMTHSQLLNAMKVPSAQQAIQQVGEAEVIKMLQMNGIGYTEEQVCKRFTVFTSQLIPGRDSDDQKLREFARTRQGVINSLKHYNEFGYLKHQMPKGMPSPYDAHCLFGWLDSLRSFITTQLPETDMFKQVGVASSRSSFPEFSELLSKYSPDILDLLDVVDHGRYHSYAYHSAKVGSDLGRTMHSLLFGAEGWGKAAAEKLAELSSAASGPYNQRKPATEAFKLLTTGLLSAEDCASLVATGTYTSLFVEQMFQMAAQVYGQFKMGDIGYQVYEFNSGRLSDAVREAERQAKLLADLEAQEEARRTRIERAQKIMDRLDELKAKMADGSITIAELGELERMQVFA</sequence>
<evidence type="ECO:0000313" key="3">
    <source>
        <dbReference type="Proteomes" id="UP000553035"/>
    </source>
</evidence>
<reference evidence="2 3" key="1">
    <citation type="submission" date="2020-07" db="EMBL/GenBank/DDBJ databases">
        <title>Exploring microbial biodiversity for novel pathways involved in the catabolism of aromatic compounds derived from lignin.</title>
        <authorList>
            <person name="Elkins J."/>
        </authorList>
    </citation>
    <scope>NUCLEOTIDE SEQUENCE [LARGE SCALE GENOMIC DNA]</scope>
    <source>
        <strain evidence="2 3">VanB</strain>
    </source>
</reference>
<dbReference type="EMBL" id="JACCAT010000001">
    <property type="protein sequence ID" value="NYH08243.1"/>
    <property type="molecule type" value="Genomic_DNA"/>
</dbReference>
<evidence type="ECO:0000313" key="2">
    <source>
        <dbReference type="EMBL" id="NYH08243.1"/>
    </source>
</evidence>
<dbReference type="Pfam" id="PF10768">
    <property type="entry name" value="FliX"/>
    <property type="match status" value="1"/>
</dbReference>
<name>A0A7Y9VUF5_9PSED</name>
<dbReference type="AlphaFoldDB" id="A0A7Y9VUF5"/>
<dbReference type="RefSeq" id="WP_179692753.1">
    <property type="nucleotide sequence ID" value="NZ_JACCAT010000001.1"/>
</dbReference>
<protein>
    <submittedName>
        <fullName evidence="2">Uncharacterized protein</fullName>
    </submittedName>
</protein>
<comment type="caution">
    <text evidence="2">The sequence shown here is derived from an EMBL/GenBank/DDBJ whole genome shotgun (WGS) entry which is preliminary data.</text>
</comment>
<feature type="coiled-coil region" evidence="1">
    <location>
        <begin position="296"/>
        <end position="330"/>
    </location>
</feature>
<gene>
    <name evidence="2" type="ORF">GGI52_001286</name>
</gene>
<evidence type="ECO:0000256" key="1">
    <source>
        <dbReference type="SAM" id="Coils"/>
    </source>
</evidence>
<proteinExistence type="predicted"/>